<protein>
    <submittedName>
        <fullName evidence="3">Uncharacterized protein</fullName>
    </submittedName>
</protein>
<dbReference type="Proteomes" id="UP000460435">
    <property type="component" value="Unassembled WGS sequence"/>
</dbReference>
<keyword evidence="4" id="KW-1185">Reference proteome</keyword>
<proteinExistence type="predicted"/>
<evidence type="ECO:0000256" key="2">
    <source>
        <dbReference type="SAM" id="Phobius"/>
    </source>
</evidence>
<reference evidence="3 4" key="1">
    <citation type="submission" date="2019-11" db="EMBL/GenBank/DDBJ databases">
        <authorList>
            <person name="Li X.-J."/>
            <person name="Feng X.-M."/>
        </authorList>
    </citation>
    <scope>NUCLEOTIDE SEQUENCE [LARGE SCALE GENOMIC DNA]</scope>
    <source>
        <strain evidence="3 4">XMNu-373</strain>
    </source>
</reference>
<accession>A0A7K3M6Y3</accession>
<name>A0A7K3M6Y3_9ACTN</name>
<dbReference type="AlphaFoldDB" id="A0A7K3M6Y3"/>
<evidence type="ECO:0000313" key="4">
    <source>
        <dbReference type="Proteomes" id="UP000460435"/>
    </source>
</evidence>
<keyword evidence="2" id="KW-0812">Transmembrane</keyword>
<evidence type="ECO:0000256" key="1">
    <source>
        <dbReference type="SAM" id="MobiDB-lite"/>
    </source>
</evidence>
<keyword evidence="2" id="KW-0472">Membrane</keyword>
<sequence length="128" mass="13252">MLHPRASRRLQLLARAIPAVLLTGLFMVITGGVTASATPARELSPETYQGTSSTAALAGIAEFAEPVAKVATVAPERDVAAHTPAGSVVHPLDLYPLQGLLGDPGRTDAQSVPRSTDHNRGPPVTGQQ</sequence>
<keyword evidence="2" id="KW-1133">Transmembrane helix</keyword>
<gene>
    <name evidence="3" type="ORF">F7O44_13905</name>
</gene>
<feature type="region of interest" description="Disordered" evidence="1">
    <location>
        <begin position="99"/>
        <end position="128"/>
    </location>
</feature>
<evidence type="ECO:0000313" key="3">
    <source>
        <dbReference type="EMBL" id="NDL58168.1"/>
    </source>
</evidence>
<comment type="caution">
    <text evidence="3">The sequence shown here is derived from an EMBL/GenBank/DDBJ whole genome shotgun (WGS) entry which is preliminary data.</text>
</comment>
<dbReference type="EMBL" id="WLZY01000004">
    <property type="protein sequence ID" value="NDL58168.1"/>
    <property type="molecule type" value="Genomic_DNA"/>
</dbReference>
<organism evidence="3 4">
    <name type="scientific">Phytoactinopolyspora mesophila</name>
    <dbReference type="NCBI Taxonomy" id="2650750"/>
    <lineage>
        <taxon>Bacteria</taxon>
        <taxon>Bacillati</taxon>
        <taxon>Actinomycetota</taxon>
        <taxon>Actinomycetes</taxon>
        <taxon>Jiangellales</taxon>
        <taxon>Jiangellaceae</taxon>
        <taxon>Phytoactinopolyspora</taxon>
    </lineage>
</organism>
<dbReference type="RefSeq" id="WP_162450847.1">
    <property type="nucleotide sequence ID" value="NZ_WLZY01000004.1"/>
</dbReference>
<feature type="transmembrane region" description="Helical" evidence="2">
    <location>
        <begin position="12"/>
        <end position="33"/>
    </location>
</feature>